<reference evidence="1" key="2">
    <citation type="journal article" date="2022" name="New Phytol.">
        <title>Evolutionary transition to the ectomycorrhizal habit in the genomes of a hyperdiverse lineage of mushroom-forming fungi.</title>
        <authorList>
            <person name="Looney B."/>
            <person name="Miyauchi S."/>
            <person name="Morin E."/>
            <person name="Drula E."/>
            <person name="Courty P.E."/>
            <person name="Kohler A."/>
            <person name="Kuo A."/>
            <person name="LaButti K."/>
            <person name="Pangilinan J."/>
            <person name="Lipzen A."/>
            <person name="Riley R."/>
            <person name="Andreopoulos W."/>
            <person name="He G."/>
            <person name="Johnson J."/>
            <person name="Nolan M."/>
            <person name="Tritt A."/>
            <person name="Barry K.W."/>
            <person name="Grigoriev I.V."/>
            <person name="Nagy L.G."/>
            <person name="Hibbett D."/>
            <person name="Henrissat B."/>
            <person name="Matheny P.B."/>
            <person name="Labbe J."/>
            <person name="Martin F.M."/>
        </authorList>
    </citation>
    <scope>NUCLEOTIDE SEQUENCE</scope>
    <source>
        <strain evidence="1">HHB10654</strain>
    </source>
</reference>
<reference evidence="1" key="1">
    <citation type="submission" date="2021-03" db="EMBL/GenBank/DDBJ databases">
        <authorList>
            <consortium name="DOE Joint Genome Institute"/>
            <person name="Ahrendt S."/>
            <person name="Looney B.P."/>
            <person name="Miyauchi S."/>
            <person name="Morin E."/>
            <person name="Drula E."/>
            <person name="Courty P.E."/>
            <person name="Chicoki N."/>
            <person name="Fauchery L."/>
            <person name="Kohler A."/>
            <person name="Kuo A."/>
            <person name="Labutti K."/>
            <person name="Pangilinan J."/>
            <person name="Lipzen A."/>
            <person name="Riley R."/>
            <person name="Andreopoulos W."/>
            <person name="He G."/>
            <person name="Johnson J."/>
            <person name="Barry K.W."/>
            <person name="Grigoriev I.V."/>
            <person name="Nagy L."/>
            <person name="Hibbett D."/>
            <person name="Henrissat B."/>
            <person name="Matheny P.B."/>
            <person name="Labbe J."/>
            <person name="Martin F."/>
        </authorList>
    </citation>
    <scope>NUCLEOTIDE SEQUENCE</scope>
    <source>
        <strain evidence="1">HHB10654</strain>
    </source>
</reference>
<keyword evidence="2" id="KW-1185">Reference proteome</keyword>
<dbReference type="Proteomes" id="UP000814140">
    <property type="component" value="Unassembled WGS sequence"/>
</dbReference>
<gene>
    <name evidence="1" type="ORF">BV25DRAFT_1922395</name>
</gene>
<name>A0ACB8SEV1_9AGAM</name>
<protein>
    <submittedName>
        <fullName evidence="1">Uncharacterized protein</fullName>
    </submittedName>
</protein>
<comment type="caution">
    <text evidence="1">The sequence shown here is derived from an EMBL/GenBank/DDBJ whole genome shotgun (WGS) entry which is preliminary data.</text>
</comment>
<evidence type="ECO:0000313" key="1">
    <source>
        <dbReference type="EMBL" id="KAI0054767.1"/>
    </source>
</evidence>
<organism evidence="1 2">
    <name type="scientific">Artomyces pyxidatus</name>
    <dbReference type="NCBI Taxonomy" id="48021"/>
    <lineage>
        <taxon>Eukaryota</taxon>
        <taxon>Fungi</taxon>
        <taxon>Dikarya</taxon>
        <taxon>Basidiomycota</taxon>
        <taxon>Agaricomycotina</taxon>
        <taxon>Agaricomycetes</taxon>
        <taxon>Russulales</taxon>
        <taxon>Auriscalpiaceae</taxon>
        <taxon>Artomyces</taxon>
    </lineage>
</organism>
<proteinExistence type="predicted"/>
<sequence length="597" mass="66059">MQRPEAPASQPAHTHHPTTLSMRLKTNLTRPKTARRPRTSGPSPKSVRASKELKEACHADAKARKPLNAICSKCGSRHSVFEKLTLTGEHAGWWNSVCRTCNYGWYAPQVGPSEEQQEIIEGIRQNDIAHAQLAAEERRQDRQRQTAARRQEKARLAAAARAARRTNTASGAGLRTAGSGSSVSANCSTQGRATYIALGTANPSCGQNVEELPVRRTRQPLVDIDIVNYQGGRGTTQPPDGDAAGNGTTLTNMDVIDYPDSGSPPPYASDPVDSDEDENEDDDEHGDRSKPLTDRCDLTHFRVVFWMVPFQAPHEVRVATRTDSITLAGSPEFMTATGLRPDQLWEQWDFRACSWNDPRPLTQPLGWRHDLPILGRLYTVNWATGANLRRQTCVDFAQRVMWVQMALQRRFHLPSWGLRGLRDGDHAYHADDNGDDDDDGDDGSDGDVGGGDGDAAMADETRASSDAENVPPQHPSPSGSTYRSRVLERVDEEMDLAPGALLPTQSHGRRTVHRVAAVRRRATRQLARPPAPYPGPTRGPAHPVAGPSNWRRRAHPPTEEWDDDRERWYVDVDAQDAARDDPKWKGKGTARAPFELR</sequence>
<evidence type="ECO:0000313" key="2">
    <source>
        <dbReference type="Proteomes" id="UP000814140"/>
    </source>
</evidence>
<dbReference type="EMBL" id="MU277350">
    <property type="protein sequence ID" value="KAI0054767.1"/>
    <property type="molecule type" value="Genomic_DNA"/>
</dbReference>
<accession>A0ACB8SEV1</accession>